<evidence type="ECO:0000256" key="1">
    <source>
        <dbReference type="SAM" id="MobiDB-lite"/>
    </source>
</evidence>
<evidence type="ECO:0000313" key="2">
    <source>
        <dbReference type="EMBL" id="RLW01501.1"/>
    </source>
</evidence>
<dbReference type="AlphaFoldDB" id="A0A3L8SGF0"/>
<feature type="compositionally biased region" description="Low complexity" evidence="1">
    <location>
        <begin position="44"/>
        <end position="57"/>
    </location>
</feature>
<organism evidence="2 3">
    <name type="scientific">Chloebia gouldiae</name>
    <name type="common">Gouldian finch</name>
    <name type="synonym">Erythrura gouldiae</name>
    <dbReference type="NCBI Taxonomy" id="44316"/>
    <lineage>
        <taxon>Eukaryota</taxon>
        <taxon>Metazoa</taxon>
        <taxon>Chordata</taxon>
        <taxon>Craniata</taxon>
        <taxon>Vertebrata</taxon>
        <taxon>Euteleostomi</taxon>
        <taxon>Archelosauria</taxon>
        <taxon>Archosauria</taxon>
        <taxon>Dinosauria</taxon>
        <taxon>Saurischia</taxon>
        <taxon>Theropoda</taxon>
        <taxon>Coelurosauria</taxon>
        <taxon>Aves</taxon>
        <taxon>Neognathae</taxon>
        <taxon>Neoaves</taxon>
        <taxon>Telluraves</taxon>
        <taxon>Australaves</taxon>
        <taxon>Passeriformes</taxon>
        <taxon>Passeroidea</taxon>
        <taxon>Passeridae</taxon>
        <taxon>Chloebia</taxon>
    </lineage>
</organism>
<evidence type="ECO:0000313" key="3">
    <source>
        <dbReference type="Proteomes" id="UP000276834"/>
    </source>
</evidence>
<dbReference type="Proteomes" id="UP000276834">
    <property type="component" value="Unassembled WGS sequence"/>
</dbReference>
<gene>
    <name evidence="2" type="ORF">DV515_00007983</name>
</gene>
<feature type="compositionally biased region" description="Low complexity" evidence="1">
    <location>
        <begin position="18"/>
        <end position="32"/>
    </location>
</feature>
<keyword evidence="3" id="KW-1185">Reference proteome</keyword>
<sequence length="83" mass="8459">MRGPRALEGPGALHESLARPPRGSPGSPRRQAGPPPEDARPAPGARTRTSSRTGTGSLCCAPGTAPTRGTPRVAAGRPPCRSR</sequence>
<name>A0A3L8SGF0_CHLGU</name>
<protein>
    <submittedName>
        <fullName evidence="2">Uncharacterized protein</fullName>
    </submittedName>
</protein>
<reference evidence="2 3" key="1">
    <citation type="journal article" date="2018" name="Proc. R. Soc. B">
        <title>A non-coding region near Follistatin controls head colour polymorphism in the Gouldian finch.</title>
        <authorList>
            <person name="Toomey M.B."/>
            <person name="Marques C.I."/>
            <person name="Andrade P."/>
            <person name="Araujo P.M."/>
            <person name="Sabatino S."/>
            <person name="Gazda M.A."/>
            <person name="Afonso S."/>
            <person name="Lopes R.J."/>
            <person name="Corbo J.C."/>
            <person name="Carneiro M."/>
        </authorList>
    </citation>
    <scope>NUCLEOTIDE SEQUENCE [LARGE SCALE GENOMIC DNA]</scope>
    <source>
        <strain evidence="2">Red01</strain>
        <tissue evidence="2">Muscle</tissue>
    </source>
</reference>
<comment type="caution">
    <text evidence="2">The sequence shown here is derived from an EMBL/GenBank/DDBJ whole genome shotgun (WGS) entry which is preliminary data.</text>
</comment>
<feature type="region of interest" description="Disordered" evidence="1">
    <location>
        <begin position="1"/>
        <end position="83"/>
    </location>
</feature>
<proteinExistence type="predicted"/>
<accession>A0A3L8SGF0</accession>
<dbReference type="EMBL" id="QUSF01000022">
    <property type="protein sequence ID" value="RLW01501.1"/>
    <property type="molecule type" value="Genomic_DNA"/>
</dbReference>